<gene>
    <name evidence="2" type="ORF">N0B31_05645</name>
</gene>
<dbReference type="AlphaFoldDB" id="A0A9E7R5L7"/>
<feature type="transmembrane region" description="Helical" evidence="1">
    <location>
        <begin position="65"/>
        <end position="87"/>
    </location>
</feature>
<evidence type="ECO:0000313" key="3">
    <source>
        <dbReference type="Proteomes" id="UP001057580"/>
    </source>
</evidence>
<dbReference type="GeneID" id="74941885"/>
<dbReference type="KEGG" id="ssai:N0B31_05645"/>
<keyword evidence="3" id="KW-1185">Reference proteome</keyword>
<dbReference type="Proteomes" id="UP001057580">
    <property type="component" value="Chromosome"/>
</dbReference>
<evidence type="ECO:0000256" key="1">
    <source>
        <dbReference type="SAM" id="Phobius"/>
    </source>
</evidence>
<evidence type="ECO:0000313" key="2">
    <source>
        <dbReference type="EMBL" id="UWM55768.1"/>
    </source>
</evidence>
<feature type="transmembrane region" description="Helical" evidence="1">
    <location>
        <begin position="31"/>
        <end position="53"/>
    </location>
</feature>
<sequence>MNYQRAYWLLFTGCGVLLALGEVPALLAGRVSLAGALSLLVGGIVAVGGAYALGSGEERGAPESFDLRFGMVLVAFLLLVGTTLVAFL</sequence>
<keyword evidence="1" id="KW-1133">Transmembrane helix</keyword>
<dbReference type="EMBL" id="CP104003">
    <property type="protein sequence ID" value="UWM55768.1"/>
    <property type="molecule type" value="Genomic_DNA"/>
</dbReference>
<organism evidence="2 3">
    <name type="scientific">Salinirubellus salinus</name>
    <dbReference type="NCBI Taxonomy" id="1364945"/>
    <lineage>
        <taxon>Archaea</taxon>
        <taxon>Methanobacteriati</taxon>
        <taxon>Methanobacteriota</taxon>
        <taxon>Stenosarchaea group</taxon>
        <taxon>Halobacteria</taxon>
        <taxon>Halobacteriales</taxon>
        <taxon>Natronomonadaceae</taxon>
        <taxon>Salinirubellus</taxon>
    </lineage>
</organism>
<accession>A0A9E7R5L7</accession>
<keyword evidence="1" id="KW-0472">Membrane</keyword>
<reference evidence="2" key="1">
    <citation type="submission" date="2022-09" db="EMBL/GenBank/DDBJ databases">
        <title>Diverse halophilic archaea isolated from saline environments.</title>
        <authorList>
            <person name="Cui H.-L."/>
        </authorList>
    </citation>
    <scope>NUCLEOTIDE SEQUENCE</scope>
    <source>
        <strain evidence="2">ZS-35-S2</strain>
    </source>
</reference>
<keyword evidence="1" id="KW-0812">Transmembrane</keyword>
<dbReference type="RefSeq" id="WP_260594879.1">
    <property type="nucleotide sequence ID" value="NZ_CP104003.1"/>
</dbReference>
<name>A0A9E7R5L7_9EURY</name>
<protein>
    <submittedName>
        <fullName evidence="2">Uncharacterized protein</fullName>
    </submittedName>
</protein>
<proteinExistence type="predicted"/>